<evidence type="ECO:0000313" key="6">
    <source>
        <dbReference type="EMBL" id="MBN2964719.1"/>
    </source>
</evidence>
<proteinExistence type="predicted"/>
<reference evidence="6" key="2">
    <citation type="submission" date="2021-02" db="EMBL/GenBank/DDBJ databases">
        <authorList>
            <person name="Merkel A.Y."/>
        </authorList>
    </citation>
    <scope>NUCLEOTIDE SEQUENCE</scope>
    <source>
        <strain evidence="6">T05b</strain>
    </source>
</reference>
<dbReference type="InterPro" id="IPR012318">
    <property type="entry name" value="HTH_CRP"/>
</dbReference>
<dbReference type="PANTHER" id="PTHR24567">
    <property type="entry name" value="CRP FAMILY TRANSCRIPTIONAL REGULATORY PROTEIN"/>
    <property type="match status" value="1"/>
</dbReference>
<evidence type="ECO:0000256" key="1">
    <source>
        <dbReference type="ARBA" id="ARBA00023015"/>
    </source>
</evidence>
<dbReference type="SUPFAM" id="SSF51206">
    <property type="entry name" value="cAMP-binding domain-like"/>
    <property type="match status" value="1"/>
</dbReference>
<gene>
    <name evidence="6" type="ORF">JWV37_07995</name>
</gene>
<feature type="domain" description="HTH crp-type" evidence="5">
    <location>
        <begin position="143"/>
        <end position="204"/>
    </location>
</feature>
<dbReference type="InterPro" id="IPR014710">
    <property type="entry name" value="RmlC-like_jellyroll"/>
</dbReference>
<dbReference type="Proteomes" id="UP000703590">
    <property type="component" value="Unassembled WGS sequence"/>
</dbReference>
<dbReference type="Gene3D" id="1.10.10.10">
    <property type="entry name" value="Winged helix-like DNA-binding domain superfamily/Winged helix DNA-binding domain"/>
    <property type="match status" value="1"/>
</dbReference>
<evidence type="ECO:0000259" key="5">
    <source>
        <dbReference type="PROSITE" id="PS51063"/>
    </source>
</evidence>
<dbReference type="InterPro" id="IPR036388">
    <property type="entry name" value="WH-like_DNA-bd_sf"/>
</dbReference>
<dbReference type="InterPro" id="IPR050397">
    <property type="entry name" value="Env_Response_Regulators"/>
</dbReference>
<evidence type="ECO:0000259" key="4">
    <source>
        <dbReference type="PROSITE" id="PS50042"/>
    </source>
</evidence>
<dbReference type="InterPro" id="IPR018490">
    <property type="entry name" value="cNMP-bd_dom_sf"/>
</dbReference>
<protein>
    <submittedName>
        <fullName evidence="6">Crp/Fnr family transcriptional regulator</fullName>
    </submittedName>
</protein>
<dbReference type="SUPFAM" id="SSF46785">
    <property type="entry name" value="Winged helix' DNA-binding domain"/>
    <property type="match status" value="1"/>
</dbReference>
<dbReference type="SMART" id="SM00419">
    <property type="entry name" value="HTH_CRP"/>
    <property type="match status" value="1"/>
</dbReference>
<evidence type="ECO:0000256" key="2">
    <source>
        <dbReference type="ARBA" id="ARBA00023125"/>
    </source>
</evidence>
<dbReference type="RefSeq" id="WP_205459270.1">
    <property type="nucleotide sequence ID" value="NZ_JAFHKK010000016.1"/>
</dbReference>
<dbReference type="SMART" id="SM00100">
    <property type="entry name" value="cNMP"/>
    <property type="match status" value="1"/>
</dbReference>
<reference evidence="6" key="1">
    <citation type="submission" date="2021-02" db="EMBL/GenBank/DDBJ databases">
        <title>Sulfurospirillum tamanensis sp. nov.</title>
        <authorList>
            <person name="Frolova A."/>
            <person name="Merkel A."/>
            <person name="Slobodkin A."/>
        </authorList>
    </citation>
    <scope>NUCLEOTIDE SEQUENCE</scope>
    <source>
        <strain evidence="6">T05b</strain>
    </source>
</reference>
<dbReference type="CDD" id="cd00038">
    <property type="entry name" value="CAP_ED"/>
    <property type="match status" value="1"/>
</dbReference>
<organism evidence="6 7">
    <name type="scientific">Sulfurospirillum tamanense</name>
    <dbReference type="NCBI Taxonomy" id="2813362"/>
    <lineage>
        <taxon>Bacteria</taxon>
        <taxon>Pseudomonadati</taxon>
        <taxon>Campylobacterota</taxon>
        <taxon>Epsilonproteobacteria</taxon>
        <taxon>Campylobacterales</taxon>
        <taxon>Sulfurospirillaceae</taxon>
        <taxon>Sulfurospirillum</taxon>
    </lineage>
</organism>
<dbReference type="PROSITE" id="PS50042">
    <property type="entry name" value="CNMP_BINDING_3"/>
    <property type="match status" value="1"/>
</dbReference>
<evidence type="ECO:0000313" key="7">
    <source>
        <dbReference type="Proteomes" id="UP000703590"/>
    </source>
</evidence>
<keyword evidence="7" id="KW-1185">Reference proteome</keyword>
<keyword evidence="2" id="KW-0238">DNA-binding</keyword>
<dbReference type="PROSITE" id="PS51063">
    <property type="entry name" value="HTH_CRP_2"/>
    <property type="match status" value="1"/>
</dbReference>
<sequence length="213" mass="24564">MVDLQTIPLFSKLSQEDLAILERISTVKSYQKGEILFFEGEEPTYLHVLLDGVLKLYKTNFKGTQIFLHQFYPISFVAELANFEAIPYPATAEFMVDGQVLKIEYETFKKELLNNPELSFKIIQSLSAKLKIMSEVVHKEIILTSEAKVAKFIIEHTEFFGDFKHTKIASLVNLTPETLSRTLTKFKQQGLISMDETLRITQFDGEKLRQIFE</sequence>
<dbReference type="PANTHER" id="PTHR24567:SF26">
    <property type="entry name" value="REGULATORY PROTEIN YEIL"/>
    <property type="match status" value="1"/>
</dbReference>
<feature type="domain" description="Cyclic nucleotide-binding" evidence="4">
    <location>
        <begin position="9"/>
        <end position="129"/>
    </location>
</feature>
<dbReference type="Pfam" id="PF13545">
    <property type="entry name" value="HTH_Crp_2"/>
    <property type="match status" value="1"/>
</dbReference>
<keyword evidence="1" id="KW-0805">Transcription regulation</keyword>
<evidence type="ECO:0000256" key="3">
    <source>
        <dbReference type="ARBA" id="ARBA00023163"/>
    </source>
</evidence>
<dbReference type="Gene3D" id="2.60.120.10">
    <property type="entry name" value="Jelly Rolls"/>
    <property type="match status" value="1"/>
</dbReference>
<accession>A0ABS2WU57</accession>
<name>A0ABS2WU57_9BACT</name>
<dbReference type="InterPro" id="IPR000595">
    <property type="entry name" value="cNMP-bd_dom"/>
</dbReference>
<dbReference type="EMBL" id="JAFHKK010000016">
    <property type="protein sequence ID" value="MBN2964719.1"/>
    <property type="molecule type" value="Genomic_DNA"/>
</dbReference>
<dbReference type="InterPro" id="IPR036390">
    <property type="entry name" value="WH_DNA-bd_sf"/>
</dbReference>
<keyword evidence="3" id="KW-0804">Transcription</keyword>
<dbReference type="Pfam" id="PF00027">
    <property type="entry name" value="cNMP_binding"/>
    <property type="match status" value="1"/>
</dbReference>
<comment type="caution">
    <text evidence="6">The sequence shown here is derived from an EMBL/GenBank/DDBJ whole genome shotgun (WGS) entry which is preliminary data.</text>
</comment>